<comment type="similarity">
    <text evidence="3">Belongs to the cytochrome P450 family.</text>
</comment>
<comment type="caution">
    <text evidence="12">The sequence shown here is derived from an EMBL/GenBank/DDBJ whole genome shotgun (WGS) entry which is preliminary data.</text>
</comment>
<dbReference type="Gene3D" id="1.10.630.10">
    <property type="entry name" value="Cytochrome P450"/>
    <property type="match status" value="1"/>
</dbReference>
<keyword evidence="8" id="KW-0503">Monooxygenase</keyword>
<sequence length="401" mass="45817">MEILYCFIVFLVCIFSTIVLKYMSMKFTSKTHLFLPPSPPSLPLIGHLHHLSSDLSKSFCTLSSKYGPLLRLRLGFYNLFVVSSSSLATEMFTTHDLAFSGKPKSVFEDSGLFAESGIIMAPYGDHWKFMKKLCVTQLLGAQQIQKTKRVRREELEQLLRRLVDKAHKKELVDISSEMLRTTNNGICRMVMSTRCSGEDSEAEMCRDLVKSAFELAGKLMIAKMFGPLSKLGYWVNGKKLEDVSRRCNDLLERIMNEHEQRAKRNDDHETQDKDLMNILLQVYKDERSEFKISRSIIKAFIMDLFIAGTTTSADAIVWVMVELKSHPKIFNKVREEIESVVGKSGRLVEESDISKLPYLQAVVKETLRVHPPGPILPRQSREDCRLGNFYIPQNSVVFLNS</sequence>
<evidence type="ECO:0000256" key="9">
    <source>
        <dbReference type="ARBA" id="ARBA00023136"/>
    </source>
</evidence>
<keyword evidence="10" id="KW-0175">Coiled coil</keyword>
<keyword evidence="11" id="KW-0812">Transmembrane</keyword>
<evidence type="ECO:0000256" key="3">
    <source>
        <dbReference type="ARBA" id="ARBA00010617"/>
    </source>
</evidence>
<evidence type="ECO:0000256" key="10">
    <source>
        <dbReference type="SAM" id="Coils"/>
    </source>
</evidence>
<feature type="transmembrane region" description="Helical" evidence="11">
    <location>
        <begin position="6"/>
        <end position="23"/>
    </location>
</feature>
<dbReference type="Proteomes" id="UP001159364">
    <property type="component" value="Linkage Group LG12"/>
</dbReference>
<dbReference type="GO" id="GO:0005506">
    <property type="term" value="F:iron ion binding"/>
    <property type="evidence" value="ECO:0007669"/>
    <property type="project" value="InterPro"/>
</dbReference>
<dbReference type="GO" id="GO:0004497">
    <property type="term" value="F:monooxygenase activity"/>
    <property type="evidence" value="ECO:0007669"/>
    <property type="project" value="UniProtKB-KW"/>
</dbReference>
<comment type="cofactor">
    <cofactor evidence="1">
        <name>heme</name>
        <dbReference type="ChEBI" id="CHEBI:30413"/>
    </cofactor>
</comment>
<keyword evidence="13" id="KW-1185">Reference proteome</keyword>
<accession>A0AAV8S9H4</accession>
<feature type="coiled-coil region" evidence="10">
    <location>
        <begin position="141"/>
        <end position="172"/>
    </location>
</feature>
<gene>
    <name evidence="12" type="ORF">K2173_011354</name>
</gene>
<evidence type="ECO:0000256" key="6">
    <source>
        <dbReference type="ARBA" id="ARBA00023002"/>
    </source>
</evidence>
<protein>
    <recommendedName>
        <fullName evidence="14">Cytochrome P450</fullName>
    </recommendedName>
</protein>
<evidence type="ECO:0000256" key="2">
    <source>
        <dbReference type="ARBA" id="ARBA00004370"/>
    </source>
</evidence>
<dbReference type="InterPro" id="IPR002401">
    <property type="entry name" value="Cyt_P450_E_grp-I"/>
</dbReference>
<dbReference type="PANTHER" id="PTHR47943">
    <property type="entry name" value="CYTOCHROME P450 93A3-LIKE"/>
    <property type="match status" value="1"/>
</dbReference>
<keyword evidence="6" id="KW-0560">Oxidoreductase</keyword>
<reference evidence="12 13" key="1">
    <citation type="submission" date="2021-09" db="EMBL/GenBank/DDBJ databases">
        <title>Genomic insights and catalytic innovation underlie evolution of tropane alkaloids biosynthesis.</title>
        <authorList>
            <person name="Wang Y.-J."/>
            <person name="Tian T."/>
            <person name="Huang J.-P."/>
            <person name="Huang S.-X."/>
        </authorList>
    </citation>
    <scope>NUCLEOTIDE SEQUENCE [LARGE SCALE GENOMIC DNA]</scope>
    <source>
        <strain evidence="12">KIB-2018</strain>
        <tissue evidence="12">Leaf</tissue>
    </source>
</reference>
<evidence type="ECO:0008006" key="14">
    <source>
        <dbReference type="Google" id="ProtNLM"/>
    </source>
</evidence>
<dbReference type="EMBL" id="JAIWQS010000012">
    <property type="protein sequence ID" value="KAJ8748798.1"/>
    <property type="molecule type" value="Genomic_DNA"/>
</dbReference>
<name>A0AAV8S9H4_9ROSI</name>
<evidence type="ECO:0000256" key="4">
    <source>
        <dbReference type="ARBA" id="ARBA00022617"/>
    </source>
</evidence>
<dbReference type="PRINTS" id="PR00463">
    <property type="entry name" value="EP450I"/>
</dbReference>
<dbReference type="AlphaFoldDB" id="A0AAV8S9H4"/>
<keyword evidence="9 11" id="KW-0472">Membrane</keyword>
<evidence type="ECO:0000256" key="7">
    <source>
        <dbReference type="ARBA" id="ARBA00023004"/>
    </source>
</evidence>
<evidence type="ECO:0000256" key="8">
    <source>
        <dbReference type="ARBA" id="ARBA00023033"/>
    </source>
</evidence>
<dbReference type="GO" id="GO:0016020">
    <property type="term" value="C:membrane"/>
    <property type="evidence" value="ECO:0007669"/>
    <property type="project" value="UniProtKB-SubCell"/>
</dbReference>
<keyword evidence="4" id="KW-0349">Heme</keyword>
<evidence type="ECO:0000313" key="13">
    <source>
        <dbReference type="Proteomes" id="UP001159364"/>
    </source>
</evidence>
<dbReference type="InterPro" id="IPR001128">
    <property type="entry name" value="Cyt_P450"/>
</dbReference>
<dbReference type="GO" id="GO:0020037">
    <property type="term" value="F:heme binding"/>
    <property type="evidence" value="ECO:0007669"/>
    <property type="project" value="InterPro"/>
</dbReference>
<keyword evidence="11" id="KW-1133">Transmembrane helix</keyword>
<comment type="subcellular location">
    <subcellularLocation>
        <location evidence="2">Membrane</location>
    </subcellularLocation>
</comment>
<evidence type="ECO:0000313" key="12">
    <source>
        <dbReference type="EMBL" id="KAJ8748798.1"/>
    </source>
</evidence>
<proteinExistence type="inferred from homology"/>
<dbReference type="InterPro" id="IPR036396">
    <property type="entry name" value="Cyt_P450_sf"/>
</dbReference>
<dbReference type="SUPFAM" id="SSF48264">
    <property type="entry name" value="Cytochrome P450"/>
    <property type="match status" value="1"/>
</dbReference>
<organism evidence="12 13">
    <name type="scientific">Erythroxylum novogranatense</name>
    <dbReference type="NCBI Taxonomy" id="1862640"/>
    <lineage>
        <taxon>Eukaryota</taxon>
        <taxon>Viridiplantae</taxon>
        <taxon>Streptophyta</taxon>
        <taxon>Embryophyta</taxon>
        <taxon>Tracheophyta</taxon>
        <taxon>Spermatophyta</taxon>
        <taxon>Magnoliopsida</taxon>
        <taxon>eudicotyledons</taxon>
        <taxon>Gunneridae</taxon>
        <taxon>Pentapetalae</taxon>
        <taxon>rosids</taxon>
        <taxon>fabids</taxon>
        <taxon>Malpighiales</taxon>
        <taxon>Erythroxylaceae</taxon>
        <taxon>Erythroxylum</taxon>
    </lineage>
</organism>
<dbReference type="PANTHER" id="PTHR47943:SF8">
    <property type="entry name" value="CYTOCHROME P450"/>
    <property type="match status" value="1"/>
</dbReference>
<keyword evidence="7" id="KW-0408">Iron</keyword>
<evidence type="ECO:0000256" key="5">
    <source>
        <dbReference type="ARBA" id="ARBA00022723"/>
    </source>
</evidence>
<dbReference type="GO" id="GO:0016705">
    <property type="term" value="F:oxidoreductase activity, acting on paired donors, with incorporation or reduction of molecular oxygen"/>
    <property type="evidence" value="ECO:0007669"/>
    <property type="project" value="InterPro"/>
</dbReference>
<evidence type="ECO:0000256" key="11">
    <source>
        <dbReference type="SAM" id="Phobius"/>
    </source>
</evidence>
<evidence type="ECO:0000256" key="1">
    <source>
        <dbReference type="ARBA" id="ARBA00001971"/>
    </source>
</evidence>
<keyword evidence="5" id="KW-0479">Metal-binding</keyword>
<dbReference type="Pfam" id="PF00067">
    <property type="entry name" value="p450"/>
    <property type="match status" value="1"/>
</dbReference>